<dbReference type="EMBL" id="JABFUD020000009">
    <property type="protein sequence ID" value="KAI5075764.1"/>
    <property type="molecule type" value="Genomic_DNA"/>
</dbReference>
<feature type="non-terminal residue" evidence="1">
    <location>
        <position position="113"/>
    </location>
</feature>
<evidence type="ECO:0000313" key="1">
    <source>
        <dbReference type="EMBL" id="KAI5075764.1"/>
    </source>
</evidence>
<dbReference type="AlphaFoldDB" id="A0A9D4UXL3"/>
<dbReference type="Proteomes" id="UP000886520">
    <property type="component" value="Chromosome 9"/>
</dbReference>
<sequence length="113" mass="12429">MAGVSLADENVADLLARIGFTADQAWHLQHDDIYALGLLTAERILLRKAITNAQPLYDKYFLLVGRVGREWLDQDGSNKTLQGSCVLGGKGGLVVMVLHTVQSPNKRNARDVR</sequence>
<gene>
    <name evidence="1" type="ORF">GOP47_0009840</name>
</gene>
<name>A0A9D4UXL3_ADICA</name>
<proteinExistence type="predicted"/>
<comment type="caution">
    <text evidence="1">The sequence shown here is derived from an EMBL/GenBank/DDBJ whole genome shotgun (WGS) entry which is preliminary data.</text>
</comment>
<accession>A0A9D4UXL3</accession>
<protein>
    <submittedName>
        <fullName evidence="1">Uncharacterized protein</fullName>
    </submittedName>
</protein>
<reference evidence="1" key="1">
    <citation type="submission" date="2021-01" db="EMBL/GenBank/DDBJ databases">
        <title>Adiantum capillus-veneris genome.</title>
        <authorList>
            <person name="Fang Y."/>
            <person name="Liao Q."/>
        </authorList>
    </citation>
    <scope>NUCLEOTIDE SEQUENCE</scope>
    <source>
        <strain evidence="1">H3</strain>
        <tissue evidence="1">Leaf</tissue>
    </source>
</reference>
<organism evidence="1 2">
    <name type="scientific">Adiantum capillus-veneris</name>
    <name type="common">Maidenhair fern</name>
    <dbReference type="NCBI Taxonomy" id="13818"/>
    <lineage>
        <taxon>Eukaryota</taxon>
        <taxon>Viridiplantae</taxon>
        <taxon>Streptophyta</taxon>
        <taxon>Embryophyta</taxon>
        <taxon>Tracheophyta</taxon>
        <taxon>Polypodiopsida</taxon>
        <taxon>Polypodiidae</taxon>
        <taxon>Polypodiales</taxon>
        <taxon>Pteridineae</taxon>
        <taxon>Pteridaceae</taxon>
        <taxon>Vittarioideae</taxon>
        <taxon>Adiantum</taxon>
    </lineage>
</organism>
<evidence type="ECO:0000313" key="2">
    <source>
        <dbReference type="Proteomes" id="UP000886520"/>
    </source>
</evidence>
<keyword evidence="2" id="KW-1185">Reference proteome</keyword>